<gene>
    <name evidence="2" type="ordered locus">Mpal_2785</name>
</gene>
<dbReference type="EMBL" id="CP001338">
    <property type="protein sequence ID" value="ACL18040.1"/>
    <property type="molecule type" value="Genomic_DNA"/>
</dbReference>
<dbReference type="Proteomes" id="UP000002457">
    <property type="component" value="Chromosome"/>
</dbReference>
<dbReference type="HOGENOM" id="CLU_2243886_0_0_2"/>
<sequence length="104" mass="11227">MGMVTMMLAGNTLGRILLIIAIVSLVLTIIRKYRYLLATGLVSLGVVGYELYQFQTQIGQLKAGGAASAVAQTLAQSVQFSWGWIPLFLGALLILLSGVHGYRR</sequence>
<organism evidence="2 3">
    <name type="scientific">Methanosphaerula palustris (strain ATCC BAA-1556 / DSM 19958 / E1-9c)</name>
    <dbReference type="NCBI Taxonomy" id="521011"/>
    <lineage>
        <taxon>Archaea</taxon>
        <taxon>Methanobacteriati</taxon>
        <taxon>Methanobacteriota</taxon>
        <taxon>Stenosarchaea group</taxon>
        <taxon>Methanomicrobia</taxon>
        <taxon>Methanomicrobiales</taxon>
        <taxon>Methanoregulaceae</taxon>
        <taxon>Methanosphaerula</taxon>
    </lineage>
</organism>
<accession>B8GGC2</accession>
<feature type="transmembrane region" description="Helical" evidence="1">
    <location>
        <begin position="82"/>
        <end position="102"/>
    </location>
</feature>
<evidence type="ECO:0000313" key="2">
    <source>
        <dbReference type="EMBL" id="ACL18040.1"/>
    </source>
</evidence>
<evidence type="ECO:0000256" key="1">
    <source>
        <dbReference type="SAM" id="Phobius"/>
    </source>
</evidence>
<proteinExistence type="predicted"/>
<keyword evidence="1" id="KW-0472">Membrane</keyword>
<keyword evidence="1" id="KW-0812">Transmembrane</keyword>
<evidence type="ECO:0000313" key="3">
    <source>
        <dbReference type="Proteomes" id="UP000002457"/>
    </source>
</evidence>
<keyword evidence="1" id="KW-1133">Transmembrane helix</keyword>
<protein>
    <submittedName>
        <fullName evidence="2">Uncharacterized protein</fullName>
    </submittedName>
</protein>
<dbReference type="AlphaFoldDB" id="B8GGC2"/>
<feature type="transmembrane region" description="Helical" evidence="1">
    <location>
        <begin position="12"/>
        <end position="30"/>
    </location>
</feature>
<reference evidence="2 3" key="1">
    <citation type="journal article" date="2015" name="Genome Announc.">
        <title>Complete Genome Sequence of Methanosphaerula palustris E1-9CT, a Hydrogenotrophic Methanogen Isolated from a Minerotrophic Fen Peatland.</title>
        <authorList>
            <person name="Cadillo-Quiroz H."/>
            <person name="Browne P."/>
            <person name="Kyrpides N."/>
            <person name="Woyke T."/>
            <person name="Goodwin L."/>
            <person name="Detter C."/>
            <person name="Yavitt J.B."/>
            <person name="Zinder S.H."/>
        </authorList>
    </citation>
    <scope>NUCLEOTIDE SEQUENCE [LARGE SCALE GENOMIC DNA]</scope>
    <source>
        <strain evidence="3">ATCC BAA-1556 / DSM 19958 / E1-9c</strain>
    </source>
</reference>
<dbReference type="KEGG" id="mpl:Mpal_2785"/>
<keyword evidence="3" id="KW-1185">Reference proteome</keyword>
<name>B8GGC2_METPE</name>